<evidence type="ECO:0000259" key="2">
    <source>
        <dbReference type="Pfam" id="PF01370"/>
    </source>
</evidence>
<dbReference type="EMBL" id="LR593887">
    <property type="protein sequence ID" value="VTS01538.1"/>
    <property type="molecule type" value="Genomic_DNA"/>
</dbReference>
<dbReference type="InterPro" id="IPR036291">
    <property type="entry name" value="NAD(P)-bd_dom_sf"/>
</dbReference>
<proteinExistence type="inferred from homology"/>
<sequence>MRILITGVTGFVGGHLVEALRADPSHQLHGISRSAPSASPDSNSELALVRLHSADLLERDRIEAVVRLCEPEWVIHLAGYANTGRSFQESEQAWRDNLHATKQLYDAIVASSVRPRILYVSSGLVYGDVEPPGSICDEQSPLKPTSPYATSKAATDLLSYQYTRTHGLDIVRVRPFNQIGPRQSPDYAVASFARQIAEIEAGRRAPVLETGDLSGYRDLCDIRDMVLAYLALLQHGRTGEVYNAATGRSRLMRDVVQELLTLARVPIDFREKIDPRRIGDTTFTQTSITRLRSATGWEPQWSLRDSLESILEYWRASTQQLRARA</sequence>
<dbReference type="EMBL" id="LR586016">
    <property type="protein sequence ID" value="VIP02484.1"/>
    <property type="molecule type" value="Genomic_DNA"/>
</dbReference>
<evidence type="ECO:0000313" key="4">
    <source>
        <dbReference type="Proteomes" id="UP000464378"/>
    </source>
</evidence>
<gene>
    <name evidence="3" type="ORF">GMBLW1_14760</name>
</gene>
<dbReference type="InParanoid" id="A0A6C2YM93"/>
<dbReference type="KEGG" id="tim:GMBLW1_14760"/>
<name>A0A6C2YM93_9BACT</name>
<keyword evidence="4" id="KW-1185">Reference proteome</keyword>
<comment type="similarity">
    <text evidence="1">Belongs to the NAD(P)-dependent epimerase/dehydratase family.</text>
</comment>
<dbReference type="Gene3D" id="3.90.25.10">
    <property type="entry name" value="UDP-galactose 4-epimerase, domain 1"/>
    <property type="match status" value="1"/>
</dbReference>
<dbReference type="RefSeq" id="WP_162657656.1">
    <property type="nucleotide sequence ID" value="NZ_LR593887.1"/>
</dbReference>
<protein>
    <recommendedName>
        <fullName evidence="2">NAD-dependent epimerase/dehydratase domain-containing protein</fullName>
    </recommendedName>
</protein>
<evidence type="ECO:0000256" key="1">
    <source>
        <dbReference type="ARBA" id="ARBA00007637"/>
    </source>
</evidence>
<organism evidence="3">
    <name type="scientific">Tuwongella immobilis</name>
    <dbReference type="NCBI Taxonomy" id="692036"/>
    <lineage>
        <taxon>Bacteria</taxon>
        <taxon>Pseudomonadati</taxon>
        <taxon>Planctomycetota</taxon>
        <taxon>Planctomycetia</taxon>
        <taxon>Gemmatales</taxon>
        <taxon>Gemmataceae</taxon>
        <taxon>Tuwongella</taxon>
    </lineage>
</organism>
<evidence type="ECO:0000313" key="3">
    <source>
        <dbReference type="EMBL" id="VIP02484.1"/>
    </source>
</evidence>
<dbReference type="Proteomes" id="UP000464378">
    <property type="component" value="Chromosome"/>
</dbReference>
<dbReference type="AlphaFoldDB" id="A0A6C2YM93"/>
<dbReference type="PANTHER" id="PTHR43000">
    <property type="entry name" value="DTDP-D-GLUCOSE 4,6-DEHYDRATASE-RELATED"/>
    <property type="match status" value="1"/>
</dbReference>
<reference evidence="3" key="1">
    <citation type="submission" date="2019-04" db="EMBL/GenBank/DDBJ databases">
        <authorList>
            <consortium name="Science for Life Laboratories"/>
        </authorList>
    </citation>
    <scope>NUCLEOTIDE SEQUENCE</scope>
    <source>
        <strain evidence="3">MBLW1</strain>
    </source>
</reference>
<dbReference type="SUPFAM" id="SSF51735">
    <property type="entry name" value="NAD(P)-binding Rossmann-fold domains"/>
    <property type="match status" value="1"/>
</dbReference>
<dbReference type="Gene3D" id="3.40.50.720">
    <property type="entry name" value="NAD(P)-binding Rossmann-like Domain"/>
    <property type="match status" value="1"/>
</dbReference>
<dbReference type="InterPro" id="IPR001509">
    <property type="entry name" value="Epimerase_deHydtase"/>
</dbReference>
<feature type="domain" description="NAD-dependent epimerase/dehydratase" evidence="2">
    <location>
        <begin position="3"/>
        <end position="245"/>
    </location>
</feature>
<dbReference type="Pfam" id="PF01370">
    <property type="entry name" value="Epimerase"/>
    <property type="match status" value="1"/>
</dbReference>
<accession>A0A6C2YM93</accession>